<dbReference type="InterPro" id="IPR036291">
    <property type="entry name" value="NAD(P)-bd_dom_sf"/>
</dbReference>
<dbReference type="InterPro" id="IPR051450">
    <property type="entry name" value="Gfo/Idh/MocA_Oxidoreductases"/>
</dbReference>
<reference evidence="4 5" key="1">
    <citation type="submission" date="2017-01" db="EMBL/GenBank/DDBJ databases">
        <title>Complete Genome Sequence of Dolosigranulum pigrum isolated from a Patient with interstitial lung disease.</title>
        <authorList>
            <person name="Mukhopadhyay R."/>
            <person name="Joaquin J."/>
            <person name="Hogue R."/>
            <person name="Fitzgerald S."/>
            <person name="Jospin G."/>
            <person name="Eisen J.A."/>
            <person name="Chaturvedi V."/>
        </authorList>
    </citation>
    <scope>NUCLEOTIDE SEQUENCE [LARGE SCALE GENOMIC DNA]</scope>
    <source>
        <strain evidence="4 5">15S00348</strain>
    </source>
</reference>
<evidence type="ECO:0000313" key="5">
    <source>
        <dbReference type="Proteomes" id="UP000190409"/>
    </source>
</evidence>
<dbReference type="Pfam" id="PF01408">
    <property type="entry name" value="GFO_IDH_MocA"/>
    <property type="match status" value="1"/>
</dbReference>
<accession>A0A1S8KPF2</accession>
<evidence type="ECO:0000259" key="3">
    <source>
        <dbReference type="Pfam" id="PF02894"/>
    </source>
</evidence>
<organism evidence="4 5">
    <name type="scientific">Dolosigranulum pigrum</name>
    <dbReference type="NCBI Taxonomy" id="29394"/>
    <lineage>
        <taxon>Bacteria</taxon>
        <taxon>Bacillati</taxon>
        <taxon>Bacillota</taxon>
        <taxon>Bacilli</taxon>
        <taxon>Lactobacillales</taxon>
        <taxon>Carnobacteriaceae</taxon>
        <taxon>Dolosigranulum</taxon>
    </lineage>
</organism>
<dbReference type="EMBL" id="MUYF01000003">
    <property type="protein sequence ID" value="OOL81411.1"/>
    <property type="molecule type" value="Genomic_DNA"/>
</dbReference>
<dbReference type="PRINTS" id="PR01775">
    <property type="entry name" value="GLFROXRDTASE"/>
</dbReference>
<dbReference type="Gene3D" id="3.30.360.10">
    <property type="entry name" value="Dihydrodipicolinate Reductase, domain 2"/>
    <property type="match status" value="1"/>
</dbReference>
<dbReference type="Gene3D" id="3.40.50.720">
    <property type="entry name" value="NAD(P)-binding Rossmann-like Domain"/>
    <property type="match status" value="1"/>
</dbReference>
<protein>
    <recommendedName>
        <fullName evidence="6">Oxidoreductase</fullName>
    </recommendedName>
</protein>
<dbReference type="InterPro" id="IPR000683">
    <property type="entry name" value="Gfo/Idh/MocA-like_OxRdtase_N"/>
</dbReference>
<dbReference type="AlphaFoldDB" id="A0A1S8KPF2"/>
<comment type="caution">
    <text evidence="4">The sequence shown here is derived from an EMBL/GenBank/DDBJ whole genome shotgun (WGS) entry which is preliminary data.</text>
</comment>
<dbReference type="SUPFAM" id="SSF51735">
    <property type="entry name" value="NAD(P)-binding Rossmann-fold domains"/>
    <property type="match status" value="1"/>
</dbReference>
<name>A0A1S8KPF2_9LACT</name>
<evidence type="ECO:0000256" key="1">
    <source>
        <dbReference type="ARBA" id="ARBA00010928"/>
    </source>
</evidence>
<evidence type="ECO:0000313" key="4">
    <source>
        <dbReference type="EMBL" id="OOL81411.1"/>
    </source>
</evidence>
<proteinExistence type="inferred from homology"/>
<dbReference type="GO" id="GO:0000166">
    <property type="term" value="F:nucleotide binding"/>
    <property type="evidence" value="ECO:0007669"/>
    <property type="project" value="InterPro"/>
</dbReference>
<comment type="similarity">
    <text evidence="1">Belongs to the Gfo/Idh/MocA family.</text>
</comment>
<evidence type="ECO:0008006" key="6">
    <source>
        <dbReference type="Google" id="ProtNLM"/>
    </source>
</evidence>
<feature type="domain" description="Gfo/Idh/MocA-like oxidoreductase N-terminal" evidence="2">
    <location>
        <begin position="5"/>
        <end position="124"/>
    </location>
</feature>
<evidence type="ECO:0000259" key="2">
    <source>
        <dbReference type="Pfam" id="PF01408"/>
    </source>
</evidence>
<gene>
    <name evidence="4" type="ORF">BWX42_06455</name>
</gene>
<sequence>MMQLRLGIVGLGFRSPFVKHWHQPDGDSIITAVADLNQEAIDTFKETIAADVYATNDFQELLERDDVDAVVILTEDYKHKDHALKVLEAGKHLYLDKPMAISTEDCDEIYRAWQASGQKMMIGFNMRYMPMYQTMKRYIDEGFIGEVKAIWVRHFVGFGGQFYYQDWHRNQKGTYSLLLQKASHDIDVIHMLTGSYVQKVAAFGGLDFYQDEANFEADNLEHQTDWPIDVEDNNVVIIGTKGRMENDELNGTITIKTRQTDTLADKSDITIQMKPTEGSHAGADPKITQAFVDYILRDIEPDPTPWDGRMSVAVGVEATKSLRSGGGVRHVSQEKP</sequence>
<dbReference type="InterPro" id="IPR008354">
    <property type="entry name" value="Glc-Fru_OxRdtase_bac"/>
</dbReference>
<dbReference type="Pfam" id="PF02894">
    <property type="entry name" value="GFO_IDH_MocA_C"/>
    <property type="match status" value="1"/>
</dbReference>
<dbReference type="PANTHER" id="PTHR43377">
    <property type="entry name" value="BILIVERDIN REDUCTASE A"/>
    <property type="match status" value="1"/>
</dbReference>
<dbReference type="PANTHER" id="PTHR43377:SF2">
    <property type="entry name" value="BINDING ROSSMANN FOLD OXIDOREDUCTASE, PUTATIVE (AFU_ORTHOLOGUE AFUA_4G00560)-RELATED"/>
    <property type="match status" value="1"/>
</dbReference>
<dbReference type="SUPFAM" id="SSF55347">
    <property type="entry name" value="Glyceraldehyde-3-phosphate dehydrogenase-like, C-terminal domain"/>
    <property type="match status" value="1"/>
</dbReference>
<feature type="domain" description="Gfo/Idh/MocA-like oxidoreductase C-terminal" evidence="3">
    <location>
        <begin position="136"/>
        <end position="328"/>
    </location>
</feature>
<dbReference type="Proteomes" id="UP000190409">
    <property type="component" value="Unassembled WGS sequence"/>
</dbReference>
<dbReference type="InterPro" id="IPR004104">
    <property type="entry name" value="Gfo/Idh/MocA-like_OxRdtase_C"/>
</dbReference>